<evidence type="ECO:0000313" key="3">
    <source>
        <dbReference type="Proteomes" id="UP001227101"/>
    </source>
</evidence>
<evidence type="ECO:0000259" key="1">
    <source>
        <dbReference type="Pfam" id="PF07883"/>
    </source>
</evidence>
<dbReference type="Proteomes" id="UP001227101">
    <property type="component" value="Chromosome"/>
</dbReference>
<dbReference type="RefSeq" id="WP_285453047.1">
    <property type="nucleotide sequence ID" value="NZ_CP127173.1"/>
</dbReference>
<proteinExistence type="predicted"/>
<dbReference type="SUPFAM" id="SSF51182">
    <property type="entry name" value="RmlC-like cupins"/>
    <property type="match status" value="1"/>
</dbReference>
<keyword evidence="3" id="KW-1185">Reference proteome</keyword>
<dbReference type="EMBL" id="CP127173">
    <property type="protein sequence ID" value="WIV55986.1"/>
    <property type="molecule type" value="Genomic_DNA"/>
</dbReference>
<feature type="domain" description="Cupin type-2" evidence="1">
    <location>
        <begin position="22"/>
        <end position="88"/>
    </location>
</feature>
<accession>A0ABY8XK35</accession>
<sequence>MWLVGDTYTFKATGDAFLLMEASVPPGGGPPPHAHSREDEAFYLLGGVLDVTADGETTRVAAGDFVFLPRGTVHSFRNPGVAAARALVLATPGGLGRFFAEAGTPARPGEPAPPFDPADFPRLAGLSAKYGVEVLEGSTV</sequence>
<dbReference type="Pfam" id="PF07883">
    <property type="entry name" value="Cupin_2"/>
    <property type="match status" value="1"/>
</dbReference>
<dbReference type="InterPro" id="IPR053146">
    <property type="entry name" value="QDO-like"/>
</dbReference>
<dbReference type="InterPro" id="IPR013096">
    <property type="entry name" value="Cupin_2"/>
</dbReference>
<name>A0ABY8XK35_9PSEU</name>
<dbReference type="PANTHER" id="PTHR36440:SF1">
    <property type="entry name" value="PUTATIVE (AFU_ORTHOLOGUE AFUA_8G07350)-RELATED"/>
    <property type="match status" value="1"/>
</dbReference>
<evidence type="ECO:0000313" key="2">
    <source>
        <dbReference type="EMBL" id="WIV55986.1"/>
    </source>
</evidence>
<gene>
    <name evidence="2" type="ORF">QP939_45510</name>
</gene>
<dbReference type="PANTHER" id="PTHR36440">
    <property type="entry name" value="PUTATIVE (AFU_ORTHOLOGUE AFUA_8G07350)-RELATED"/>
    <property type="match status" value="1"/>
</dbReference>
<organism evidence="2 3">
    <name type="scientific">Amycolatopsis nalaikhensis</name>
    <dbReference type="NCBI Taxonomy" id="715472"/>
    <lineage>
        <taxon>Bacteria</taxon>
        <taxon>Bacillati</taxon>
        <taxon>Actinomycetota</taxon>
        <taxon>Actinomycetes</taxon>
        <taxon>Pseudonocardiales</taxon>
        <taxon>Pseudonocardiaceae</taxon>
        <taxon>Amycolatopsis</taxon>
    </lineage>
</organism>
<dbReference type="InterPro" id="IPR011051">
    <property type="entry name" value="RmlC_Cupin_sf"/>
</dbReference>
<dbReference type="InterPro" id="IPR014710">
    <property type="entry name" value="RmlC-like_jellyroll"/>
</dbReference>
<dbReference type="Gene3D" id="2.60.120.10">
    <property type="entry name" value="Jelly Rolls"/>
    <property type="match status" value="1"/>
</dbReference>
<reference evidence="2 3" key="1">
    <citation type="submission" date="2023-06" db="EMBL/GenBank/DDBJ databases">
        <authorList>
            <person name="Oyuntsetseg B."/>
            <person name="Kim S.B."/>
        </authorList>
    </citation>
    <scope>NUCLEOTIDE SEQUENCE [LARGE SCALE GENOMIC DNA]</scope>
    <source>
        <strain evidence="2 3">2-2</strain>
    </source>
</reference>
<protein>
    <submittedName>
        <fullName evidence="2">Cupin domain-containing protein</fullName>
    </submittedName>
</protein>